<dbReference type="RefSeq" id="WP_235226327.1">
    <property type="nucleotide sequence ID" value="NZ_JAKGAQ010000003.1"/>
</dbReference>
<dbReference type="Pfam" id="PF00528">
    <property type="entry name" value="BPD_transp_1"/>
    <property type="match status" value="1"/>
</dbReference>
<keyword evidence="11" id="KW-1185">Reference proteome</keyword>
<evidence type="ECO:0000256" key="2">
    <source>
        <dbReference type="ARBA" id="ARBA00007069"/>
    </source>
</evidence>
<accession>A0ABS9CXU9</accession>
<evidence type="ECO:0000256" key="3">
    <source>
        <dbReference type="ARBA" id="ARBA00022448"/>
    </source>
</evidence>
<keyword evidence="5 8" id="KW-0812">Transmembrane</keyword>
<feature type="transmembrane region" description="Helical" evidence="8">
    <location>
        <begin position="251"/>
        <end position="274"/>
    </location>
</feature>
<dbReference type="CDD" id="cd06261">
    <property type="entry name" value="TM_PBP2"/>
    <property type="match status" value="1"/>
</dbReference>
<evidence type="ECO:0000259" key="9">
    <source>
        <dbReference type="PROSITE" id="PS50928"/>
    </source>
</evidence>
<dbReference type="InterPro" id="IPR035906">
    <property type="entry name" value="MetI-like_sf"/>
</dbReference>
<name>A0ABS9CXU9_9RHOB</name>
<reference evidence="10 11" key="1">
    <citation type="submission" date="2022-01" db="EMBL/GenBank/DDBJ databases">
        <title>Octadecabacter sp. nov., isolated from a marine alga.</title>
        <authorList>
            <person name="Jin M.S."/>
            <person name="Kim H.M."/>
            <person name="Han D.M."/>
            <person name="Jung J.J."/>
            <person name="Jeon C.O."/>
        </authorList>
    </citation>
    <scope>NUCLEOTIDE SEQUENCE [LARGE SCALE GENOMIC DNA]</scope>
    <source>
        <strain evidence="10 11">G9-8</strain>
    </source>
</reference>
<dbReference type="PROSITE" id="PS50928">
    <property type="entry name" value="ABC_TM1"/>
    <property type="match status" value="1"/>
</dbReference>
<keyword evidence="3 8" id="KW-0813">Transport</keyword>
<dbReference type="EMBL" id="JAKGAQ010000003">
    <property type="protein sequence ID" value="MCF2871999.1"/>
    <property type="molecule type" value="Genomic_DNA"/>
</dbReference>
<feature type="domain" description="ABC transmembrane type-1" evidence="9">
    <location>
        <begin position="68"/>
        <end position="274"/>
    </location>
</feature>
<feature type="transmembrane region" description="Helical" evidence="8">
    <location>
        <begin position="209"/>
        <end position="231"/>
    </location>
</feature>
<sequence>MSAASPRTTPYLLTAPGVLFFAALLGFPMVMTFVLSLHSYDFNTGIQSDWTLANYADVLGDSYFHKIFSRTFGLGLLVTLICVLIGVPEAYVLSRLSSGWRSVFLLVVLGPLLISVVVRTLGWALFFGGNGILTMTAQALGFSDEPVSLMFTFAGMTIALVHVLVPFMVISVWASLQKIDPQSEDAGLSLGATKFTVLRRITLPQAMPGILSGSIIVFALTASAFATPAIIGGRRMKVVATAAYDEYLSTLNWPLGATIAVLLLLANIVIILSFNKIIERRYAKVFE</sequence>
<keyword evidence="6 8" id="KW-1133">Transmembrane helix</keyword>
<protein>
    <submittedName>
        <fullName evidence="10">ABC transporter permease</fullName>
    </submittedName>
</protein>
<evidence type="ECO:0000313" key="11">
    <source>
        <dbReference type="Proteomes" id="UP001200557"/>
    </source>
</evidence>
<gene>
    <name evidence="10" type="ORF">L0664_13055</name>
</gene>
<dbReference type="SUPFAM" id="SSF161098">
    <property type="entry name" value="MetI-like"/>
    <property type="match status" value="1"/>
</dbReference>
<comment type="caution">
    <text evidence="10">The sequence shown here is derived from an EMBL/GenBank/DDBJ whole genome shotgun (WGS) entry which is preliminary data.</text>
</comment>
<evidence type="ECO:0000256" key="8">
    <source>
        <dbReference type="RuleBase" id="RU363032"/>
    </source>
</evidence>
<comment type="subcellular location">
    <subcellularLocation>
        <location evidence="1 8">Cell membrane</location>
        <topology evidence="1 8">Multi-pass membrane protein</topology>
    </subcellularLocation>
</comment>
<feature type="transmembrane region" description="Helical" evidence="8">
    <location>
        <begin position="72"/>
        <end position="91"/>
    </location>
</feature>
<evidence type="ECO:0000256" key="4">
    <source>
        <dbReference type="ARBA" id="ARBA00022475"/>
    </source>
</evidence>
<proteinExistence type="inferred from homology"/>
<evidence type="ECO:0000313" key="10">
    <source>
        <dbReference type="EMBL" id="MCF2871999.1"/>
    </source>
</evidence>
<organism evidence="10 11">
    <name type="scientific">Octadecabacter dasysiphoniae</name>
    <dbReference type="NCBI Taxonomy" id="2909341"/>
    <lineage>
        <taxon>Bacteria</taxon>
        <taxon>Pseudomonadati</taxon>
        <taxon>Pseudomonadota</taxon>
        <taxon>Alphaproteobacteria</taxon>
        <taxon>Rhodobacterales</taxon>
        <taxon>Roseobacteraceae</taxon>
        <taxon>Octadecabacter</taxon>
    </lineage>
</organism>
<keyword evidence="4" id="KW-1003">Cell membrane</keyword>
<evidence type="ECO:0000256" key="5">
    <source>
        <dbReference type="ARBA" id="ARBA00022692"/>
    </source>
</evidence>
<dbReference type="Proteomes" id="UP001200557">
    <property type="component" value="Unassembled WGS sequence"/>
</dbReference>
<feature type="transmembrane region" description="Helical" evidence="8">
    <location>
        <begin position="147"/>
        <end position="174"/>
    </location>
</feature>
<evidence type="ECO:0000256" key="6">
    <source>
        <dbReference type="ARBA" id="ARBA00022989"/>
    </source>
</evidence>
<evidence type="ECO:0000256" key="1">
    <source>
        <dbReference type="ARBA" id="ARBA00004651"/>
    </source>
</evidence>
<dbReference type="InterPro" id="IPR000515">
    <property type="entry name" value="MetI-like"/>
</dbReference>
<keyword evidence="7 8" id="KW-0472">Membrane</keyword>
<comment type="similarity">
    <text evidence="2">Belongs to the binding-protein-dependent transport system permease family. CysTW subfamily.</text>
</comment>
<feature type="transmembrane region" description="Helical" evidence="8">
    <location>
        <begin position="12"/>
        <end position="35"/>
    </location>
</feature>
<dbReference type="PANTHER" id="PTHR42929:SF5">
    <property type="entry name" value="ABC TRANSPORTER PERMEASE PROTEIN"/>
    <property type="match status" value="1"/>
</dbReference>
<feature type="transmembrane region" description="Helical" evidence="8">
    <location>
        <begin position="103"/>
        <end position="127"/>
    </location>
</feature>
<dbReference type="PANTHER" id="PTHR42929">
    <property type="entry name" value="INNER MEMBRANE ABC TRANSPORTER PERMEASE PROTEIN YDCU-RELATED-RELATED"/>
    <property type="match status" value="1"/>
</dbReference>
<evidence type="ECO:0000256" key="7">
    <source>
        <dbReference type="ARBA" id="ARBA00023136"/>
    </source>
</evidence>
<dbReference type="Gene3D" id="1.10.3720.10">
    <property type="entry name" value="MetI-like"/>
    <property type="match status" value="1"/>
</dbReference>